<feature type="transmembrane region" description="Helical" evidence="1">
    <location>
        <begin position="12"/>
        <end position="31"/>
    </location>
</feature>
<dbReference type="NCBIfam" id="TIGR02532">
    <property type="entry name" value="IV_pilin_GFxxxE"/>
    <property type="match status" value="1"/>
</dbReference>
<dbReference type="Proteomes" id="UP000051494">
    <property type="component" value="Unassembled WGS sequence"/>
</dbReference>
<keyword evidence="1" id="KW-1133">Transmembrane helix</keyword>
<keyword evidence="3" id="KW-1185">Reference proteome</keyword>
<dbReference type="AlphaFoldDB" id="A0AAE3HTX7"/>
<dbReference type="PROSITE" id="PS00409">
    <property type="entry name" value="PROKAR_NTER_METHYL"/>
    <property type="match status" value="1"/>
</dbReference>
<comment type="caution">
    <text evidence="2">The sequence shown here is derived from an EMBL/GenBank/DDBJ whole genome shotgun (WGS) entry which is preliminary data.</text>
</comment>
<dbReference type="SUPFAM" id="SSF54523">
    <property type="entry name" value="Pili subunits"/>
    <property type="match status" value="1"/>
</dbReference>
<keyword evidence="1" id="KW-0472">Membrane</keyword>
<evidence type="ECO:0000313" key="2">
    <source>
        <dbReference type="EMBL" id="MCS5709655.1"/>
    </source>
</evidence>
<proteinExistence type="predicted"/>
<gene>
    <name evidence="2" type="ORF">CC99x_012185</name>
</gene>
<dbReference type="Gene3D" id="3.30.700.10">
    <property type="entry name" value="Glycoprotein, Type 4 Pilin"/>
    <property type="match status" value="1"/>
</dbReference>
<reference evidence="2" key="2">
    <citation type="submission" date="2021-06" db="EMBL/GenBank/DDBJ databases">
        <title>Genomic Description and Analysis of Intracellular Bacteria, Candidatus Berkiella cookevillensis and Candidatus Berkiella aquae.</title>
        <authorList>
            <person name="Kidane D.T."/>
            <person name="Mehari Y.T."/>
            <person name="Rice F.C."/>
            <person name="Arivett B.A."/>
            <person name="Farone A.L."/>
            <person name="Berk S.G."/>
            <person name="Farone M.B."/>
        </authorList>
    </citation>
    <scope>NUCLEOTIDE SEQUENCE</scope>
    <source>
        <strain evidence="2">CC99</strain>
    </source>
</reference>
<name>A0AAE3HTX7_9GAMM</name>
<organism evidence="2 3">
    <name type="scientific">Candidatus Berkiella cookevillensis</name>
    <dbReference type="NCBI Taxonomy" id="437022"/>
    <lineage>
        <taxon>Bacteria</taxon>
        <taxon>Pseudomonadati</taxon>
        <taxon>Pseudomonadota</taxon>
        <taxon>Gammaproteobacteria</taxon>
        <taxon>Candidatus Berkiellales</taxon>
        <taxon>Candidatus Berkiellaceae</taxon>
        <taxon>Candidatus Berkiella</taxon>
    </lineage>
</organism>
<reference evidence="2" key="1">
    <citation type="journal article" date="2016" name="Genome Announc.">
        <title>Draft Genome Sequences of Two Novel Amoeba-Resistant Intranuclear Bacteria, 'Candidatus Berkiella cookevillensis' and 'Candidatus Berkiella aquae'.</title>
        <authorList>
            <person name="Mehari Y.T."/>
            <person name="Arivett B.A."/>
            <person name="Farone A.L."/>
            <person name="Gunderson J.H."/>
            <person name="Farone M.B."/>
        </authorList>
    </citation>
    <scope>NUCLEOTIDE SEQUENCE</scope>
    <source>
        <strain evidence="2">CC99</strain>
    </source>
</reference>
<evidence type="ECO:0000256" key="1">
    <source>
        <dbReference type="SAM" id="Phobius"/>
    </source>
</evidence>
<dbReference type="InterPro" id="IPR045584">
    <property type="entry name" value="Pilin-like"/>
</dbReference>
<dbReference type="InterPro" id="IPR012902">
    <property type="entry name" value="N_methyl_site"/>
</dbReference>
<dbReference type="RefSeq" id="WP_057624330.1">
    <property type="nucleotide sequence ID" value="NZ_LKHV02000001.1"/>
</dbReference>
<sequence>MRLYHFDAKGFTLIELVIVVVLLSMLAAVALPRFLNVTQEAEVAVVKSTGGAFSTGLLIAKTKWELSSNKQAYLDMDEDGTPETIFNAKGFPIGISGDGNTALSDINNEGEAGHDACSEILTHVINLSGVTVIPADANGKCSSGDFCAKAMGNNECIYTYKNSKNFIKYKANTGEVLYQ</sequence>
<dbReference type="EMBL" id="LKHV02000001">
    <property type="protein sequence ID" value="MCS5709655.1"/>
    <property type="molecule type" value="Genomic_DNA"/>
</dbReference>
<dbReference type="Pfam" id="PF07963">
    <property type="entry name" value="N_methyl"/>
    <property type="match status" value="1"/>
</dbReference>
<protein>
    <submittedName>
        <fullName evidence="2">Type II secretion system GspH family protein</fullName>
    </submittedName>
</protein>
<keyword evidence="1" id="KW-0812">Transmembrane</keyword>
<accession>A0AAE3HTX7</accession>
<evidence type="ECO:0000313" key="3">
    <source>
        <dbReference type="Proteomes" id="UP000051494"/>
    </source>
</evidence>